<protein>
    <submittedName>
        <fullName evidence="2">Protein CONSERVED ONLY IN THE GREEN LINEAGE 160, chloroplastic-like</fullName>
    </submittedName>
</protein>
<name>A0AC58U2Q3_TOBAC</name>
<keyword evidence="1" id="KW-1185">Reference proteome</keyword>
<dbReference type="RefSeq" id="XP_075103756.1">
    <property type="nucleotide sequence ID" value="XM_075247655.1"/>
</dbReference>
<dbReference type="Proteomes" id="UP000790787">
    <property type="component" value="Chromosome 3"/>
</dbReference>
<reference evidence="2" key="2">
    <citation type="submission" date="2025-08" db="UniProtKB">
        <authorList>
            <consortium name="RefSeq"/>
        </authorList>
    </citation>
    <scope>IDENTIFICATION</scope>
    <source>
        <tissue evidence="2">Leaf</tissue>
    </source>
</reference>
<organism evidence="1 2">
    <name type="scientific">Nicotiana tabacum</name>
    <name type="common">Common tobacco</name>
    <dbReference type="NCBI Taxonomy" id="4097"/>
    <lineage>
        <taxon>Eukaryota</taxon>
        <taxon>Viridiplantae</taxon>
        <taxon>Streptophyta</taxon>
        <taxon>Embryophyta</taxon>
        <taxon>Tracheophyta</taxon>
        <taxon>Spermatophyta</taxon>
        <taxon>Magnoliopsida</taxon>
        <taxon>eudicotyledons</taxon>
        <taxon>Gunneridae</taxon>
        <taxon>Pentapetalae</taxon>
        <taxon>asterids</taxon>
        <taxon>lamiids</taxon>
        <taxon>Solanales</taxon>
        <taxon>Solanaceae</taxon>
        <taxon>Nicotianoideae</taxon>
        <taxon>Nicotianeae</taxon>
        <taxon>Nicotiana</taxon>
    </lineage>
</organism>
<evidence type="ECO:0000313" key="2">
    <source>
        <dbReference type="RefSeq" id="XP_075103756.1"/>
    </source>
</evidence>
<reference evidence="1" key="1">
    <citation type="journal article" date="2014" name="Nat. Commun.">
        <title>The tobacco genome sequence and its comparison with those of tomato and potato.</title>
        <authorList>
            <person name="Sierro N."/>
            <person name="Battey J.N."/>
            <person name="Ouadi S."/>
            <person name="Bakaher N."/>
            <person name="Bovet L."/>
            <person name="Willig A."/>
            <person name="Goepfert S."/>
            <person name="Peitsch M.C."/>
            <person name="Ivanov N.V."/>
        </authorList>
    </citation>
    <scope>NUCLEOTIDE SEQUENCE [LARGE SCALE GENOMIC DNA]</scope>
</reference>
<gene>
    <name evidence="2" type="primary">LOC142178322</name>
</gene>
<proteinExistence type="predicted"/>
<evidence type="ECO:0000313" key="1">
    <source>
        <dbReference type="Proteomes" id="UP000790787"/>
    </source>
</evidence>
<accession>A0AC58U2Q3</accession>
<sequence length="253" mass="28786">MAVLNYCYLSVTSVATPISQDSANNSTPSSILTQTKVILPQQKPVKLYNAAPPTTTKLRKYWGEDVDPLTSDDYIWNKEFMGRMKKYIQEPQQHAPSSPSAPVKEETSGFLSLNRVMSFDSLEIDLTKGAKNPLQYLFKNEEVENTRPRLSASQRWRPAPTRREQEQWDWDKAATGGRIRHRNLQLVHFVKLGFIGSLMYMRMLGNSVDSMQSDGPRALINSPIPSFQNKLPFYNTNLSGRAEETNLDQQVVK</sequence>